<keyword evidence="2" id="KW-0645">Protease</keyword>
<dbReference type="EMBL" id="BAAFHN010000007">
    <property type="protein sequence ID" value="GAB0172488.1"/>
    <property type="molecule type" value="Genomic_DNA"/>
</dbReference>
<organism evidence="2 3">
    <name type="scientific">Helicobacter trogontum</name>
    <dbReference type="NCBI Taxonomy" id="50960"/>
    <lineage>
        <taxon>Bacteria</taxon>
        <taxon>Pseudomonadati</taxon>
        <taxon>Campylobacterota</taxon>
        <taxon>Epsilonproteobacteria</taxon>
        <taxon>Campylobacterales</taxon>
        <taxon>Helicobacteraceae</taxon>
        <taxon>Helicobacter</taxon>
    </lineage>
</organism>
<accession>A0ABQ0D2D3</accession>
<dbReference type="GO" id="GO:0008237">
    <property type="term" value="F:metallopeptidase activity"/>
    <property type="evidence" value="ECO:0007669"/>
    <property type="project" value="UniProtKB-KW"/>
</dbReference>
<keyword evidence="3" id="KW-1185">Reference proteome</keyword>
<dbReference type="RefSeq" id="WP_034319401.1">
    <property type="nucleotide sequence ID" value="NZ_BAAFHN010000007.1"/>
</dbReference>
<evidence type="ECO:0000313" key="3">
    <source>
        <dbReference type="Proteomes" id="UP001562457"/>
    </source>
</evidence>
<sequence length="220" mass="26520">MQEIMGFHFEIQMSKRIKRWRIVYDVKGFFIFHFPYYIKNTQRIVEQYIKENHVQLNNFLLKQQTKFNINNNLVEQYLNEYPNTLVVFGTQMSIKDLTIESLSQKLYVKSKEILDEYALKMQLNYTKLTISHAKSYLGQCDAKARIKIDYRNVLCDERLLCYLVVHELAHIRYPNHSKLFWQEVERFYPNCKSARKELKIIANRNALILKHYGLLHKNLC</sequence>
<evidence type="ECO:0000313" key="2">
    <source>
        <dbReference type="EMBL" id="GAB0172488.1"/>
    </source>
</evidence>
<dbReference type="PANTHER" id="PTHR30399:SF1">
    <property type="entry name" value="UTP PYROPHOSPHATASE"/>
    <property type="match status" value="1"/>
</dbReference>
<dbReference type="InterPro" id="IPR002725">
    <property type="entry name" value="YgjP-like_metallopeptidase"/>
</dbReference>
<keyword evidence="2" id="KW-0482">Metalloprotease</keyword>
<feature type="domain" description="YgjP-like metallopeptidase" evidence="1">
    <location>
        <begin position="61"/>
        <end position="199"/>
    </location>
</feature>
<proteinExistence type="predicted"/>
<evidence type="ECO:0000259" key="1">
    <source>
        <dbReference type="Pfam" id="PF01863"/>
    </source>
</evidence>
<protein>
    <submittedName>
        <fullName evidence="2">Metalloprotease</fullName>
    </submittedName>
</protein>
<comment type="caution">
    <text evidence="2">The sequence shown here is derived from an EMBL/GenBank/DDBJ whole genome shotgun (WGS) entry which is preliminary data.</text>
</comment>
<dbReference type="Gene3D" id="3.30.2010.10">
    <property type="entry name" value="Metalloproteases ('zincins'), catalytic domain"/>
    <property type="match status" value="1"/>
</dbReference>
<dbReference type="CDD" id="cd07344">
    <property type="entry name" value="M48_yhfN_like"/>
    <property type="match status" value="1"/>
</dbReference>
<dbReference type="Proteomes" id="UP001562457">
    <property type="component" value="Unassembled WGS sequence"/>
</dbReference>
<name>A0ABQ0D2D3_9HELI</name>
<gene>
    <name evidence="2" type="ORF">NHP164001_05010</name>
</gene>
<dbReference type="Pfam" id="PF01863">
    <property type="entry name" value="YgjP-like"/>
    <property type="match status" value="1"/>
</dbReference>
<dbReference type="InterPro" id="IPR053136">
    <property type="entry name" value="UTP_pyrophosphatase-like"/>
</dbReference>
<reference evidence="2 3" key="1">
    <citation type="submission" date="2024-06" db="EMBL/GenBank/DDBJ databases">
        <title>Draft genome sequence of Helicobacter trogontum NHP16-4001.</title>
        <authorList>
            <person name="Rimbara E."/>
            <person name="Suzuki M."/>
        </authorList>
    </citation>
    <scope>NUCLEOTIDE SEQUENCE [LARGE SCALE GENOMIC DNA]</scope>
    <source>
        <strain evidence="2 3">NHP16-4001</strain>
    </source>
</reference>
<dbReference type="PANTHER" id="PTHR30399">
    <property type="entry name" value="UNCHARACTERIZED PROTEIN YGJP"/>
    <property type="match status" value="1"/>
</dbReference>
<keyword evidence="2" id="KW-0378">Hydrolase</keyword>